<keyword evidence="2" id="KW-1185">Reference proteome</keyword>
<dbReference type="RefSeq" id="WP_166318556.1">
    <property type="nucleotide sequence ID" value="NZ_WOTH01000053.1"/>
</dbReference>
<sequence>MTDAPPIMRRKIGRHIVETCVRPDGTVLLRTPEIYPLNARGWREPYPDMKTALADFAARTAIPKITRPRLAQLRRHGFAGDVCGKEMITRLDPWTGATTLSEYELVEETG</sequence>
<gene>
    <name evidence="1" type="ORF">GOB87_14775</name>
</gene>
<dbReference type="EMBL" id="WOTH01000053">
    <property type="protein sequence ID" value="NHO55188.1"/>
    <property type="molecule type" value="Genomic_DNA"/>
</dbReference>
<dbReference type="Proteomes" id="UP000597459">
    <property type="component" value="Unassembled WGS sequence"/>
</dbReference>
<accession>A0A967BDR2</accession>
<proteinExistence type="predicted"/>
<name>A0A967BDR2_9PROT</name>
<protein>
    <submittedName>
        <fullName evidence="1">Uncharacterized protein</fullName>
    </submittedName>
</protein>
<dbReference type="AlphaFoldDB" id="A0A967BDR2"/>
<organism evidence="1 2">
    <name type="scientific">Acetobacter estunensis</name>
    <dbReference type="NCBI Taxonomy" id="104097"/>
    <lineage>
        <taxon>Bacteria</taxon>
        <taxon>Pseudomonadati</taxon>
        <taxon>Pseudomonadota</taxon>
        <taxon>Alphaproteobacteria</taxon>
        <taxon>Acetobacterales</taxon>
        <taxon>Acetobacteraceae</taxon>
        <taxon>Acetobacter</taxon>
    </lineage>
</organism>
<reference evidence="1" key="1">
    <citation type="submission" date="2019-11" db="EMBL/GenBank/DDBJ databases">
        <title>Description of new Acetobacter species.</title>
        <authorList>
            <person name="Cleenwerck I."/>
            <person name="Sombolestani A.S."/>
        </authorList>
    </citation>
    <scope>NUCLEOTIDE SEQUENCE</scope>
    <source>
        <strain evidence="1">LMG 1626</strain>
    </source>
</reference>
<evidence type="ECO:0000313" key="2">
    <source>
        <dbReference type="Proteomes" id="UP000597459"/>
    </source>
</evidence>
<evidence type="ECO:0000313" key="1">
    <source>
        <dbReference type="EMBL" id="NHO55188.1"/>
    </source>
</evidence>
<comment type="caution">
    <text evidence="1">The sequence shown here is derived from an EMBL/GenBank/DDBJ whole genome shotgun (WGS) entry which is preliminary data.</text>
</comment>